<sequence>MAGAAPSIAPHMAAAVTRTAPATTRRLLGTPAARRKILDEGIAESIRARPASVHDPEATCPPCHPFI</sequence>
<name>A0ABS6YWG8_9ACTN</name>
<gene>
    <name evidence="2" type="ORF">GKQ77_30310</name>
</gene>
<accession>A0ABS6YWG8</accession>
<dbReference type="Proteomes" id="UP001197114">
    <property type="component" value="Unassembled WGS sequence"/>
</dbReference>
<proteinExistence type="predicted"/>
<evidence type="ECO:0000256" key="1">
    <source>
        <dbReference type="SAM" id="MobiDB-lite"/>
    </source>
</evidence>
<reference evidence="2 3" key="1">
    <citation type="submission" date="2019-11" db="EMBL/GenBank/DDBJ databases">
        <authorList>
            <person name="Ay H."/>
        </authorList>
    </citation>
    <scope>NUCLEOTIDE SEQUENCE [LARGE SCALE GENOMIC DNA]</scope>
    <source>
        <strain evidence="2 3">BG9H</strain>
    </source>
</reference>
<dbReference type="EMBL" id="WMBF01000623">
    <property type="protein sequence ID" value="MBW5425808.1"/>
    <property type="molecule type" value="Genomic_DNA"/>
</dbReference>
<feature type="region of interest" description="Disordered" evidence="1">
    <location>
        <begin position="48"/>
        <end position="67"/>
    </location>
</feature>
<keyword evidence="3" id="KW-1185">Reference proteome</keyword>
<dbReference type="RefSeq" id="WP_219692360.1">
    <property type="nucleotide sequence ID" value="NZ_WMBF01000623.1"/>
</dbReference>
<protein>
    <submittedName>
        <fullName evidence="2">Uncharacterized protein</fullName>
    </submittedName>
</protein>
<comment type="caution">
    <text evidence="2">The sequence shown here is derived from an EMBL/GenBank/DDBJ whole genome shotgun (WGS) entry which is preliminary data.</text>
</comment>
<evidence type="ECO:0000313" key="3">
    <source>
        <dbReference type="Proteomes" id="UP001197114"/>
    </source>
</evidence>
<evidence type="ECO:0000313" key="2">
    <source>
        <dbReference type="EMBL" id="MBW5425808.1"/>
    </source>
</evidence>
<organism evidence="2 3">
    <name type="scientific">Streptomyces anatolicus</name>
    <dbReference type="NCBI Taxonomy" id="2675858"/>
    <lineage>
        <taxon>Bacteria</taxon>
        <taxon>Bacillati</taxon>
        <taxon>Actinomycetota</taxon>
        <taxon>Actinomycetes</taxon>
        <taxon>Kitasatosporales</taxon>
        <taxon>Streptomycetaceae</taxon>
        <taxon>Streptomyces</taxon>
    </lineage>
</organism>